<reference evidence="3" key="1">
    <citation type="journal article" date="2019" name="Int. J. Syst. Evol. Microbiol.">
        <title>The Global Catalogue of Microorganisms (GCM) 10K type strain sequencing project: providing services to taxonomists for standard genome sequencing and annotation.</title>
        <authorList>
            <consortium name="The Broad Institute Genomics Platform"/>
            <consortium name="The Broad Institute Genome Sequencing Center for Infectious Disease"/>
            <person name="Wu L."/>
            <person name="Ma J."/>
        </authorList>
    </citation>
    <scope>NUCLEOTIDE SEQUENCE [LARGE SCALE GENOMIC DNA]</scope>
    <source>
        <strain evidence="3">JCM 16929</strain>
    </source>
</reference>
<keyword evidence="1" id="KW-0812">Transmembrane</keyword>
<comment type="caution">
    <text evidence="2">The sequence shown here is derived from an EMBL/GenBank/DDBJ whole genome shotgun (WGS) entry which is preliminary data.</text>
</comment>
<dbReference type="RefSeq" id="WP_344806762.1">
    <property type="nucleotide sequence ID" value="NZ_BAABAB010000023.1"/>
</dbReference>
<keyword evidence="1" id="KW-0472">Membrane</keyword>
<gene>
    <name evidence="2" type="ORF">GCM10022236_34140</name>
</gene>
<evidence type="ECO:0008006" key="4">
    <source>
        <dbReference type="Google" id="ProtNLM"/>
    </source>
</evidence>
<protein>
    <recommendedName>
        <fullName evidence="4">NERD domain-containing protein</fullName>
    </recommendedName>
</protein>
<sequence length="317" mass="33619">MTDDEEFEALIESAYAEPLMITGSIGDDDITQVAPTPDRDGVDLGVAGSLDQARTQLRAQHRAELGPPYRDKITVWAAVALLVCTLAGGVILGGGRLPGPAVLTGLLGVVLAVGAIVSAWVLIVRYGPTPAERHLAAAIAAEQRAGRELSAALTGTSWVLFHDRRLPRSEHRVPFIAVGPAGVALPAVLPAGPYLILNPTGVRAGGDELSSGWLPARIWEARYLMRQLIGVGSGGLRFSGPVIPAAMEAYPPARKIPPGWSAQPPYRIDQYQIRRPSVLGQYLTYLPAIFAPHHVAQLAQLVDEGCPPAPVLSSRDL</sequence>
<dbReference type="EMBL" id="BAABAB010000023">
    <property type="protein sequence ID" value="GAA3628974.1"/>
    <property type="molecule type" value="Genomic_DNA"/>
</dbReference>
<evidence type="ECO:0000313" key="2">
    <source>
        <dbReference type="EMBL" id="GAA3628974.1"/>
    </source>
</evidence>
<evidence type="ECO:0000256" key="1">
    <source>
        <dbReference type="SAM" id="Phobius"/>
    </source>
</evidence>
<keyword evidence="3" id="KW-1185">Reference proteome</keyword>
<feature type="transmembrane region" description="Helical" evidence="1">
    <location>
        <begin position="101"/>
        <end position="123"/>
    </location>
</feature>
<accession>A0ABP7ABM7</accession>
<dbReference type="Proteomes" id="UP001501490">
    <property type="component" value="Unassembled WGS sequence"/>
</dbReference>
<keyword evidence="1" id="KW-1133">Transmembrane helix</keyword>
<feature type="transmembrane region" description="Helical" evidence="1">
    <location>
        <begin position="73"/>
        <end position="95"/>
    </location>
</feature>
<name>A0ABP7ABM7_9ACTN</name>
<evidence type="ECO:0000313" key="3">
    <source>
        <dbReference type="Proteomes" id="UP001501490"/>
    </source>
</evidence>
<organism evidence="2 3">
    <name type="scientific">Microlunatus ginsengisoli</name>
    <dbReference type="NCBI Taxonomy" id="363863"/>
    <lineage>
        <taxon>Bacteria</taxon>
        <taxon>Bacillati</taxon>
        <taxon>Actinomycetota</taxon>
        <taxon>Actinomycetes</taxon>
        <taxon>Propionibacteriales</taxon>
        <taxon>Propionibacteriaceae</taxon>
        <taxon>Microlunatus</taxon>
    </lineage>
</organism>
<proteinExistence type="predicted"/>